<dbReference type="AlphaFoldDB" id="A0A4Y2D2V7"/>
<dbReference type="InterPro" id="IPR043502">
    <property type="entry name" value="DNA/RNA_pol_sf"/>
</dbReference>
<sequence length="639" mass="71778">MPSPGLVTQLRVNLMTTSNTNESEVTAVGRDLSSSSGQGADAASLTIHAKTAVYFIDHVATISVLAKRLMTVLDPTLDLYQFGFRQMDGIAEAVHLFDQMIQSACTNFNTIAVAVLDMEKAFDSVSHDAIFQALEKVNISPVIKDYLKFTYSHARTFLCFNGSIKSEPVRPTRGVRQGDPMSPLLFLIVFDRVLSSIPDYEGFHIEGKKINHIAFADDLVLMADSMIGLNNIINKILPALTWSGLNISVEKSATFMWMADGKRKRVVYDSTSRLKIRNRPVNIFKVDDEFKYLGVIFTPRGRIKYNVDLELSFANLYAGSLRKLDVKIRRFVRAVLHLPKDHPSSAFHARVSDGGLGIPSLRWMAPLLAVKRGNEKEHKLLNYEGKQLRTANAIYNMFKRQWQSTCDGCGLKGSGDVPSAHSWVLDGTSLLSSRDYISCIHVRLGVLFNRARAARGRDKQHLCARGCYQPETLNHIIQSCYATHGARINRHNNIAKYLARIIGDRGATVHEEPHFQTETAGLLKPDLVIYTADRVVVVDVQVINDQYPLGLAHINKIEKYKEHLRPLLEGLRPEYHVTSFTMNWRGVLAEPTIHHMTGWGYIRIKDIKILSIRALMGATIAWNMFSNMTSRKRLKKGVG</sequence>
<organism evidence="2 3">
    <name type="scientific">Araneus ventricosus</name>
    <name type="common">Orbweaver spider</name>
    <name type="synonym">Epeira ventricosa</name>
    <dbReference type="NCBI Taxonomy" id="182803"/>
    <lineage>
        <taxon>Eukaryota</taxon>
        <taxon>Metazoa</taxon>
        <taxon>Ecdysozoa</taxon>
        <taxon>Arthropoda</taxon>
        <taxon>Chelicerata</taxon>
        <taxon>Arachnida</taxon>
        <taxon>Araneae</taxon>
        <taxon>Araneomorphae</taxon>
        <taxon>Entelegynae</taxon>
        <taxon>Araneoidea</taxon>
        <taxon>Araneidae</taxon>
        <taxon>Araneus</taxon>
    </lineage>
</organism>
<gene>
    <name evidence="2" type="primary">pol_3865</name>
    <name evidence="2" type="ORF">AVEN_1359_1</name>
</gene>
<dbReference type="GO" id="GO:0071897">
    <property type="term" value="P:DNA biosynthetic process"/>
    <property type="evidence" value="ECO:0007669"/>
    <property type="project" value="UniProtKB-ARBA"/>
</dbReference>
<dbReference type="Proteomes" id="UP000499080">
    <property type="component" value="Unassembled WGS sequence"/>
</dbReference>
<name>A0A4Y2D2V7_ARAVE</name>
<reference evidence="2 3" key="1">
    <citation type="journal article" date="2019" name="Sci. Rep.">
        <title>Orb-weaving spider Araneus ventricosus genome elucidates the spidroin gene catalogue.</title>
        <authorList>
            <person name="Kono N."/>
            <person name="Nakamura H."/>
            <person name="Ohtoshi R."/>
            <person name="Moran D.A.P."/>
            <person name="Shinohara A."/>
            <person name="Yoshida Y."/>
            <person name="Fujiwara M."/>
            <person name="Mori M."/>
            <person name="Tomita M."/>
            <person name="Arakawa K."/>
        </authorList>
    </citation>
    <scope>NUCLEOTIDE SEQUENCE [LARGE SCALE GENOMIC DNA]</scope>
</reference>
<dbReference type="InterPro" id="IPR000477">
    <property type="entry name" value="RT_dom"/>
</dbReference>
<dbReference type="SUPFAM" id="SSF56672">
    <property type="entry name" value="DNA/RNA polymerases"/>
    <property type="match status" value="1"/>
</dbReference>
<dbReference type="Pfam" id="PF00078">
    <property type="entry name" value="RVT_1"/>
    <property type="match status" value="1"/>
</dbReference>
<evidence type="ECO:0000313" key="2">
    <source>
        <dbReference type="EMBL" id="GBM11033.1"/>
    </source>
</evidence>
<keyword evidence="3" id="KW-1185">Reference proteome</keyword>
<dbReference type="PROSITE" id="PS50878">
    <property type="entry name" value="RT_POL"/>
    <property type="match status" value="1"/>
</dbReference>
<dbReference type="CDD" id="cd01650">
    <property type="entry name" value="RT_nLTR_like"/>
    <property type="match status" value="1"/>
</dbReference>
<feature type="domain" description="Reverse transcriptase" evidence="1">
    <location>
        <begin position="1"/>
        <end position="297"/>
    </location>
</feature>
<dbReference type="PANTHER" id="PTHR47027">
    <property type="entry name" value="REVERSE TRANSCRIPTASE DOMAIN-CONTAINING PROTEIN"/>
    <property type="match status" value="1"/>
</dbReference>
<dbReference type="EMBL" id="BGPR01000293">
    <property type="protein sequence ID" value="GBM11033.1"/>
    <property type="molecule type" value="Genomic_DNA"/>
</dbReference>
<dbReference type="PANTHER" id="PTHR47027:SF20">
    <property type="entry name" value="REVERSE TRANSCRIPTASE-LIKE PROTEIN WITH RNA-DIRECTED DNA POLYMERASE DOMAIN"/>
    <property type="match status" value="1"/>
</dbReference>
<dbReference type="OrthoDB" id="8197512at2759"/>
<proteinExistence type="predicted"/>
<comment type="caution">
    <text evidence="2">The sequence shown here is derived from an EMBL/GenBank/DDBJ whole genome shotgun (WGS) entry which is preliminary data.</text>
</comment>
<evidence type="ECO:0000313" key="3">
    <source>
        <dbReference type="Proteomes" id="UP000499080"/>
    </source>
</evidence>
<protein>
    <submittedName>
        <fullName evidence="2">Retrovirus-related Pol polyprotein from type-2 retrotransposable element R2DM</fullName>
    </submittedName>
</protein>
<accession>A0A4Y2D2V7</accession>
<evidence type="ECO:0000259" key="1">
    <source>
        <dbReference type="PROSITE" id="PS50878"/>
    </source>
</evidence>